<name>A0ABU7LM38_9PROT</name>
<keyword evidence="3" id="KW-1185">Reference proteome</keyword>
<gene>
    <name evidence="2" type="ORF">V0U79_01320</name>
</gene>
<dbReference type="RefSeq" id="WP_330197655.1">
    <property type="nucleotide sequence ID" value="NZ_JAZDRP010000001.1"/>
</dbReference>
<accession>A0ABU7LM38</accession>
<dbReference type="InterPro" id="IPR011051">
    <property type="entry name" value="RmlC_Cupin_sf"/>
</dbReference>
<proteinExistence type="predicted"/>
<dbReference type="EMBL" id="JAZDRP010000001">
    <property type="protein sequence ID" value="MEE2524991.1"/>
    <property type="molecule type" value="Genomic_DNA"/>
</dbReference>
<dbReference type="Proteomes" id="UP001354971">
    <property type="component" value="Unassembled WGS sequence"/>
</dbReference>
<protein>
    <submittedName>
        <fullName evidence="2">Cupin domain-containing protein</fullName>
    </submittedName>
</protein>
<organism evidence="2 3">
    <name type="scientific">Hyphobacterium lacteum</name>
    <dbReference type="NCBI Taxonomy" id="3116575"/>
    <lineage>
        <taxon>Bacteria</taxon>
        <taxon>Pseudomonadati</taxon>
        <taxon>Pseudomonadota</taxon>
        <taxon>Alphaproteobacteria</taxon>
        <taxon>Maricaulales</taxon>
        <taxon>Maricaulaceae</taxon>
        <taxon>Hyphobacterium</taxon>
    </lineage>
</organism>
<evidence type="ECO:0000259" key="1">
    <source>
        <dbReference type="Pfam" id="PF12973"/>
    </source>
</evidence>
<evidence type="ECO:0000313" key="3">
    <source>
        <dbReference type="Proteomes" id="UP001354971"/>
    </source>
</evidence>
<dbReference type="InterPro" id="IPR012807">
    <property type="entry name" value="Anti-sigma_ChrR"/>
</dbReference>
<dbReference type="InterPro" id="IPR025979">
    <property type="entry name" value="ChrR-like_cupin_dom"/>
</dbReference>
<dbReference type="CDD" id="cd20301">
    <property type="entry name" value="cupin_ChrR"/>
    <property type="match status" value="1"/>
</dbReference>
<feature type="domain" description="ChrR-like cupin" evidence="1">
    <location>
        <begin position="92"/>
        <end position="184"/>
    </location>
</feature>
<dbReference type="InterPro" id="IPR014710">
    <property type="entry name" value="RmlC-like_jellyroll"/>
</dbReference>
<evidence type="ECO:0000313" key="2">
    <source>
        <dbReference type="EMBL" id="MEE2524991.1"/>
    </source>
</evidence>
<reference evidence="2 3" key="1">
    <citation type="submission" date="2024-01" db="EMBL/GenBank/DDBJ databases">
        <title>Hyphobacterium bacterium isolated from marine sediment.</title>
        <authorList>
            <person name="Zhao S."/>
        </authorList>
    </citation>
    <scope>NUCLEOTIDE SEQUENCE [LARGE SCALE GENOMIC DNA]</scope>
    <source>
        <strain evidence="3">HN65</strain>
    </source>
</reference>
<dbReference type="SUPFAM" id="SSF51182">
    <property type="entry name" value="RmlC-like cupins"/>
    <property type="match status" value="1"/>
</dbReference>
<dbReference type="Pfam" id="PF12973">
    <property type="entry name" value="Cupin_7"/>
    <property type="match status" value="1"/>
</dbReference>
<sequence length="205" mass="22097">MVPALQDEWILDCASGAAPLAVRVLVESAAELNPVVRDQLDSAEKIGSSLVLADLWSATSAVPETSPAEDFSIPDPSTDELYPRALARWGFNVAEEPWRSQLGGVQGRKINRLCEPGIDARLLKIQPGSAIPHHDHAGEELTLVLQGGFSDEVGRYHRGDVCYGQAGQPHTPVGLEGEPCICFAVSIGGYRFRNPLMSIAAKWLT</sequence>
<dbReference type="Gene3D" id="2.60.120.10">
    <property type="entry name" value="Jelly Rolls"/>
    <property type="match status" value="1"/>
</dbReference>
<comment type="caution">
    <text evidence="2">The sequence shown here is derived from an EMBL/GenBank/DDBJ whole genome shotgun (WGS) entry which is preliminary data.</text>
</comment>